<dbReference type="RefSeq" id="WP_304419922.1">
    <property type="nucleotide sequence ID" value="NZ_JANCMU010000001.1"/>
</dbReference>
<evidence type="ECO:0000313" key="2">
    <source>
        <dbReference type="EMBL" id="MDG4945247.1"/>
    </source>
</evidence>
<gene>
    <name evidence="2" type="ORF">NMK71_02375</name>
</gene>
<dbReference type="PROSITE" id="PS51257">
    <property type="entry name" value="PROKAR_LIPOPROTEIN"/>
    <property type="match status" value="1"/>
</dbReference>
<dbReference type="Pfam" id="PF13648">
    <property type="entry name" value="Lipocalin_4"/>
    <property type="match status" value="1"/>
</dbReference>
<dbReference type="AlphaFoldDB" id="A0A9X4MXB0"/>
<protein>
    <submittedName>
        <fullName evidence="2">Lipocalin family protein</fullName>
    </submittedName>
</protein>
<sequence length="156" mass="18088">MKTFNFKNLLVLISLSFIVLGCTIQQPLPNSLYGEWTFIKTGVRIDSGNERLHDYINPCYKENDRIHFSSDKKMTLRWYDPNCGFHYNAIGRYSIVGNSIMLELSGDDPYQNNPFPPVTEFRIIYINDTTLKLEEIPDENNTSGEALVFVFLRYDA</sequence>
<comment type="caution">
    <text evidence="2">The sequence shown here is derived from an EMBL/GenBank/DDBJ whole genome shotgun (WGS) entry which is preliminary data.</text>
</comment>
<reference evidence="2" key="1">
    <citation type="submission" date="2022-07" db="EMBL/GenBank/DDBJ databases">
        <title>Description and genome-wide analysis of Profundicola chukchiensis gen. nov., sp. nov., marine bacteria isolated from bottom sediments of the Chukchi Sea.</title>
        <authorList>
            <person name="Romanenko L."/>
            <person name="Otstavnykh N."/>
            <person name="Kurilenko V."/>
            <person name="Eremeev V."/>
            <person name="Velansky P."/>
            <person name="Mikhailov V."/>
            <person name="Isaeva M."/>
        </authorList>
    </citation>
    <scope>NUCLEOTIDE SEQUENCE</scope>
    <source>
        <strain evidence="2">KMM 9713</strain>
    </source>
</reference>
<accession>A0A9X4MXB0</accession>
<dbReference type="Proteomes" id="UP001152599">
    <property type="component" value="Unassembled WGS sequence"/>
</dbReference>
<dbReference type="InterPro" id="IPR024311">
    <property type="entry name" value="Lipocalin-like"/>
</dbReference>
<dbReference type="EMBL" id="JANCMU010000001">
    <property type="protein sequence ID" value="MDG4945247.1"/>
    <property type="molecule type" value="Genomic_DNA"/>
</dbReference>
<evidence type="ECO:0000259" key="1">
    <source>
        <dbReference type="Pfam" id="PF13648"/>
    </source>
</evidence>
<proteinExistence type="predicted"/>
<feature type="domain" description="Lipocalin-like" evidence="1">
    <location>
        <begin position="33"/>
        <end position="133"/>
    </location>
</feature>
<keyword evidence="3" id="KW-1185">Reference proteome</keyword>
<organism evidence="2 3">
    <name type="scientific">Profundicola chukchiensis</name>
    <dbReference type="NCBI Taxonomy" id="2961959"/>
    <lineage>
        <taxon>Bacteria</taxon>
        <taxon>Pseudomonadati</taxon>
        <taxon>Bacteroidota</taxon>
        <taxon>Flavobacteriia</taxon>
        <taxon>Flavobacteriales</taxon>
        <taxon>Weeksellaceae</taxon>
        <taxon>Profundicola</taxon>
    </lineage>
</organism>
<evidence type="ECO:0000313" key="3">
    <source>
        <dbReference type="Proteomes" id="UP001152599"/>
    </source>
</evidence>
<name>A0A9X4MXB0_9FLAO</name>